<name>A0A1B9G6G6_9TREE</name>
<sequence>MSSTPESVFGVNYRKPYILYSVGSKWLTYRPEVKSSVYMGTAAPGSSNDPRGFHQYVKDAHHAHSKGLYHSSETVISNAEPSMSILRVHALKDGVGLQLVSEETLNEYNSIVARLDQDEKSIGAVLLSGDDQSIRGYVKPDQSSDVMDKRASRVIGEMQRHTCLDEGVLWCDVGDREVSELPFLIK</sequence>
<accession>A0A1B9G6G6</accession>
<evidence type="ECO:0000313" key="2">
    <source>
        <dbReference type="EMBL" id="WVW78947.1"/>
    </source>
</evidence>
<evidence type="ECO:0000313" key="3">
    <source>
        <dbReference type="Proteomes" id="UP000092730"/>
    </source>
</evidence>
<evidence type="ECO:0000313" key="1">
    <source>
        <dbReference type="EMBL" id="OCF26600.1"/>
    </source>
</evidence>
<gene>
    <name evidence="1" type="ORF">I302_04286</name>
    <name evidence="2" type="ORF">I302_100910</name>
</gene>
<dbReference type="GeneID" id="30208685"/>
<reference evidence="2" key="4">
    <citation type="submission" date="2024-02" db="EMBL/GenBank/DDBJ databases">
        <title>Comparative genomics of Cryptococcus and Kwoniella reveals pathogenesis evolution and contrasting modes of karyotype evolution via chromosome fusion or intercentromeric recombination.</title>
        <authorList>
            <person name="Coelho M.A."/>
            <person name="David-Palma M."/>
            <person name="Shea T."/>
            <person name="Bowers K."/>
            <person name="McGinley-Smith S."/>
            <person name="Mohammad A.W."/>
            <person name="Gnirke A."/>
            <person name="Yurkov A.M."/>
            <person name="Nowrousian M."/>
            <person name="Sun S."/>
            <person name="Cuomo C.A."/>
            <person name="Heitman J."/>
        </authorList>
    </citation>
    <scope>NUCLEOTIDE SEQUENCE</scope>
    <source>
        <strain evidence="2">CBS 10118</strain>
    </source>
</reference>
<dbReference type="AlphaFoldDB" id="A0A1B9G6G6"/>
<dbReference type="EMBL" id="CP144541">
    <property type="protein sequence ID" value="WVW78947.1"/>
    <property type="molecule type" value="Genomic_DNA"/>
</dbReference>
<proteinExistence type="predicted"/>
<reference evidence="1" key="3">
    <citation type="submission" date="2014-01" db="EMBL/GenBank/DDBJ databases">
        <title>Evolution of pathogenesis and genome organization in the Tremellales.</title>
        <authorList>
            <person name="Cuomo C."/>
            <person name="Litvintseva A."/>
            <person name="Heitman J."/>
            <person name="Chen Y."/>
            <person name="Sun S."/>
            <person name="Springer D."/>
            <person name="Dromer F."/>
            <person name="Young S."/>
            <person name="Zeng Q."/>
            <person name="Chapman S."/>
            <person name="Gujja S."/>
            <person name="Saif S."/>
            <person name="Birren B."/>
        </authorList>
    </citation>
    <scope>NUCLEOTIDE SEQUENCE</scope>
    <source>
        <strain evidence="1">CBS 10118</strain>
    </source>
</reference>
<protein>
    <submittedName>
        <fullName evidence="1">Uncharacterized protein</fullName>
    </submittedName>
</protein>
<reference evidence="2" key="2">
    <citation type="submission" date="2013-07" db="EMBL/GenBank/DDBJ databases">
        <authorList>
            <consortium name="The Broad Institute Genome Sequencing Platform"/>
            <person name="Cuomo C."/>
            <person name="Litvintseva A."/>
            <person name="Chen Y."/>
            <person name="Heitman J."/>
            <person name="Sun S."/>
            <person name="Springer D."/>
            <person name="Dromer F."/>
            <person name="Young S.K."/>
            <person name="Zeng Q."/>
            <person name="Gargeya S."/>
            <person name="Fitzgerald M."/>
            <person name="Abouelleil A."/>
            <person name="Alvarado L."/>
            <person name="Berlin A.M."/>
            <person name="Chapman S.B."/>
            <person name="Dewar J."/>
            <person name="Goldberg J."/>
            <person name="Griggs A."/>
            <person name="Gujja S."/>
            <person name="Hansen M."/>
            <person name="Howarth C."/>
            <person name="Imamovic A."/>
            <person name="Larimer J."/>
            <person name="McCowan C."/>
            <person name="Murphy C."/>
            <person name="Pearson M."/>
            <person name="Priest M."/>
            <person name="Roberts A."/>
            <person name="Saif S."/>
            <person name="Shea T."/>
            <person name="Sykes S."/>
            <person name="Wortman J."/>
            <person name="Nusbaum C."/>
            <person name="Birren B."/>
        </authorList>
    </citation>
    <scope>NUCLEOTIDE SEQUENCE</scope>
    <source>
        <strain evidence="2">CBS 10118</strain>
    </source>
</reference>
<dbReference type="VEuPathDB" id="FungiDB:I302_04286"/>
<dbReference type="EMBL" id="KI894020">
    <property type="protein sequence ID" value="OCF26600.1"/>
    <property type="molecule type" value="Genomic_DNA"/>
</dbReference>
<dbReference type="RefSeq" id="XP_019047670.1">
    <property type="nucleotide sequence ID" value="XM_019190922.1"/>
</dbReference>
<dbReference type="Proteomes" id="UP000092730">
    <property type="component" value="Chromosome 1"/>
</dbReference>
<dbReference type="KEGG" id="kbi:30208685"/>
<reference evidence="1" key="1">
    <citation type="submission" date="2013-07" db="EMBL/GenBank/DDBJ databases">
        <title>The Genome Sequence of Cryptococcus bestiolae CBS10118.</title>
        <authorList>
            <consortium name="The Broad Institute Genome Sequencing Platform"/>
            <person name="Cuomo C."/>
            <person name="Litvintseva A."/>
            <person name="Chen Y."/>
            <person name="Heitman J."/>
            <person name="Sun S."/>
            <person name="Springer D."/>
            <person name="Dromer F."/>
            <person name="Young S.K."/>
            <person name="Zeng Q."/>
            <person name="Gargeya S."/>
            <person name="Fitzgerald M."/>
            <person name="Abouelleil A."/>
            <person name="Alvarado L."/>
            <person name="Berlin A.M."/>
            <person name="Chapman S.B."/>
            <person name="Dewar J."/>
            <person name="Goldberg J."/>
            <person name="Griggs A."/>
            <person name="Gujja S."/>
            <person name="Hansen M."/>
            <person name="Howarth C."/>
            <person name="Imamovic A."/>
            <person name="Larimer J."/>
            <person name="McCowan C."/>
            <person name="Murphy C."/>
            <person name="Pearson M."/>
            <person name="Priest M."/>
            <person name="Roberts A."/>
            <person name="Saif S."/>
            <person name="Shea T."/>
            <person name="Sykes S."/>
            <person name="Wortman J."/>
            <person name="Nusbaum C."/>
            <person name="Birren B."/>
        </authorList>
    </citation>
    <scope>NUCLEOTIDE SEQUENCE [LARGE SCALE GENOMIC DNA]</scope>
    <source>
        <strain evidence="1">CBS 10118</strain>
    </source>
</reference>
<keyword evidence="3" id="KW-1185">Reference proteome</keyword>
<organism evidence="1">
    <name type="scientific">Kwoniella bestiolae CBS 10118</name>
    <dbReference type="NCBI Taxonomy" id="1296100"/>
    <lineage>
        <taxon>Eukaryota</taxon>
        <taxon>Fungi</taxon>
        <taxon>Dikarya</taxon>
        <taxon>Basidiomycota</taxon>
        <taxon>Agaricomycotina</taxon>
        <taxon>Tremellomycetes</taxon>
        <taxon>Tremellales</taxon>
        <taxon>Cryptococcaceae</taxon>
        <taxon>Kwoniella</taxon>
    </lineage>
</organism>